<evidence type="ECO:0000256" key="1">
    <source>
        <dbReference type="ARBA" id="ARBA00023002"/>
    </source>
</evidence>
<accession>A0A9D1S670</accession>
<protein>
    <submittedName>
        <fullName evidence="3">Aldo/keto reductase</fullName>
    </submittedName>
</protein>
<dbReference type="PANTHER" id="PTHR43364:SF4">
    <property type="entry name" value="NAD(P)-LINKED OXIDOREDUCTASE SUPERFAMILY PROTEIN"/>
    <property type="match status" value="1"/>
</dbReference>
<proteinExistence type="predicted"/>
<dbReference type="AlphaFoldDB" id="A0A9D1S670"/>
<dbReference type="PANTHER" id="PTHR43364">
    <property type="entry name" value="NADH-SPECIFIC METHYLGLYOXAL REDUCTASE-RELATED"/>
    <property type="match status" value="1"/>
</dbReference>
<dbReference type="CDD" id="cd19082">
    <property type="entry name" value="AKR_AKR10A1_2"/>
    <property type="match status" value="1"/>
</dbReference>
<dbReference type="Pfam" id="PF00248">
    <property type="entry name" value="Aldo_ket_red"/>
    <property type="match status" value="1"/>
</dbReference>
<dbReference type="Proteomes" id="UP000824111">
    <property type="component" value="Unassembled WGS sequence"/>
</dbReference>
<dbReference type="InterPro" id="IPR050523">
    <property type="entry name" value="AKR_Detox_Biosynth"/>
</dbReference>
<comment type="caution">
    <text evidence="3">The sequence shown here is derived from an EMBL/GenBank/DDBJ whole genome shotgun (WGS) entry which is preliminary data.</text>
</comment>
<reference evidence="3" key="1">
    <citation type="submission" date="2020-10" db="EMBL/GenBank/DDBJ databases">
        <authorList>
            <person name="Gilroy R."/>
        </authorList>
    </citation>
    <scope>NUCLEOTIDE SEQUENCE</scope>
    <source>
        <strain evidence="3">ChiSjej4B22-9803</strain>
    </source>
</reference>
<sequence length="331" mass="36892">MQYIPFQNIPIELSQVVLGTDYFGTTRSREDSFRMMDAYTERGGNVLDTARVYGAWFPGGDGASERTVGAYVKERGLRHKIVISSKAGHPPLDDMHQGRLDRAEITADVDTGLLQLGTDYIDILWLHRDDVSKPVEEIIDTLDGLVKQGKILSYGASNWTAKRLREANAYAAKSGKRPFAASQIQWSLAVCHHIADDTLVQMDTAEETFYAASKLPVFAFSSQAKGFFEKYDKNTLSEKADGRYNTPDNVARYRRLKQISQKTGISLSALALGYLLCNRTFPVLPIIGGSKPEQIADSMSILDTGIPEEILEWRKKQSKQSLLRCGSTVQK</sequence>
<feature type="domain" description="NADP-dependent oxidoreductase" evidence="2">
    <location>
        <begin position="16"/>
        <end position="308"/>
    </location>
</feature>
<evidence type="ECO:0000313" key="4">
    <source>
        <dbReference type="Proteomes" id="UP000824111"/>
    </source>
</evidence>
<evidence type="ECO:0000259" key="2">
    <source>
        <dbReference type="Pfam" id="PF00248"/>
    </source>
</evidence>
<keyword evidence="1" id="KW-0560">Oxidoreductase</keyword>
<dbReference type="InterPro" id="IPR023210">
    <property type="entry name" value="NADP_OxRdtase_dom"/>
</dbReference>
<organism evidence="3 4">
    <name type="scientific">Candidatus Avimonoglobus intestinipullorum</name>
    <dbReference type="NCBI Taxonomy" id="2840699"/>
    <lineage>
        <taxon>Bacteria</taxon>
        <taxon>Bacillati</taxon>
        <taxon>Bacillota</taxon>
        <taxon>Clostridia</taxon>
        <taxon>Eubacteriales</taxon>
        <taxon>Candidatus Avimonoglobus</taxon>
    </lineage>
</organism>
<dbReference type="InterPro" id="IPR036812">
    <property type="entry name" value="NAD(P)_OxRdtase_dom_sf"/>
</dbReference>
<gene>
    <name evidence="3" type="ORF">IAB04_03455</name>
</gene>
<dbReference type="Gene3D" id="3.20.20.100">
    <property type="entry name" value="NADP-dependent oxidoreductase domain"/>
    <property type="match status" value="1"/>
</dbReference>
<reference evidence="3" key="2">
    <citation type="journal article" date="2021" name="PeerJ">
        <title>Extensive microbial diversity within the chicken gut microbiome revealed by metagenomics and culture.</title>
        <authorList>
            <person name="Gilroy R."/>
            <person name="Ravi A."/>
            <person name="Getino M."/>
            <person name="Pursley I."/>
            <person name="Horton D.L."/>
            <person name="Alikhan N.F."/>
            <person name="Baker D."/>
            <person name="Gharbi K."/>
            <person name="Hall N."/>
            <person name="Watson M."/>
            <person name="Adriaenssens E.M."/>
            <person name="Foster-Nyarko E."/>
            <person name="Jarju S."/>
            <person name="Secka A."/>
            <person name="Antonio M."/>
            <person name="Oren A."/>
            <person name="Chaudhuri R.R."/>
            <person name="La Ragione R."/>
            <person name="Hildebrand F."/>
            <person name="Pallen M.J."/>
        </authorList>
    </citation>
    <scope>NUCLEOTIDE SEQUENCE</scope>
    <source>
        <strain evidence="3">ChiSjej4B22-9803</strain>
    </source>
</reference>
<evidence type="ECO:0000313" key="3">
    <source>
        <dbReference type="EMBL" id="HIU48396.1"/>
    </source>
</evidence>
<dbReference type="GO" id="GO:0005829">
    <property type="term" value="C:cytosol"/>
    <property type="evidence" value="ECO:0007669"/>
    <property type="project" value="TreeGrafter"/>
</dbReference>
<dbReference type="GO" id="GO:0016491">
    <property type="term" value="F:oxidoreductase activity"/>
    <property type="evidence" value="ECO:0007669"/>
    <property type="project" value="UniProtKB-KW"/>
</dbReference>
<dbReference type="EMBL" id="DVND01000093">
    <property type="protein sequence ID" value="HIU48396.1"/>
    <property type="molecule type" value="Genomic_DNA"/>
</dbReference>
<dbReference type="SUPFAM" id="SSF51430">
    <property type="entry name" value="NAD(P)-linked oxidoreductase"/>
    <property type="match status" value="1"/>
</dbReference>
<name>A0A9D1S670_9FIRM</name>